<dbReference type="PANTHER" id="PTHR47691">
    <property type="entry name" value="REGULATOR-RELATED"/>
    <property type="match status" value="1"/>
</dbReference>
<feature type="domain" description="HTH cro/C1-type" evidence="1">
    <location>
        <begin position="14"/>
        <end position="60"/>
    </location>
</feature>
<protein>
    <submittedName>
        <fullName evidence="2">Helix-turn-helix domain-containing protein</fullName>
    </submittedName>
</protein>
<dbReference type="InterPro" id="IPR001387">
    <property type="entry name" value="Cro/C1-type_HTH"/>
</dbReference>
<evidence type="ECO:0000259" key="1">
    <source>
        <dbReference type="PROSITE" id="PS50943"/>
    </source>
</evidence>
<dbReference type="EMBL" id="JBHUCM010000007">
    <property type="protein sequence ID" value="MFD1536914.1"/>
    <property type="molecule type" value="Genomic_DNA"/>
</dbReference>
<evidence type="ECO:0000313" key="3">
    <source>
        <dbReference type="Proteomes" id="UP001597097"/>
    </source>
</evidence>
<dbReference type="Proteomes" id="UP001597097">
    <property type="component" value="Unassembled WGS sequence"/>
</dbReference>
<evidence type="ECO:0000313" key="2">
    <source>
        <dbReference type="EMBL" id="MFD1536914.1"/>
    </source>
</evidence>
<gene>
    <name evidence="2" type="ORF">ACFSJ0_07710</name>
</gene>
<proteinExistence type="predicted"/>
<dbReference type="PANTHER" id="PTHR47691:SF3">
    <property type="entry name" value="HTH-TYPE TRANSCRIPTIONAL REGULATOR RV0890C-RELATED"/>
    <property type="match status" value="1"/>
</dbReference>
<sequence>MNLEKGPQELAGQLRQLRDLAGRSLRELARDVHVSSSSLSRYFSGQAVPAWPTVVALCKAAGRDPRPMREVWERAKDGPQTGTVATAPVRNDLPHDITAFTGRREELAALLGAARKTPMVAIDGMGGVGKTALAVHAAHLLTADFSGGQLYLDLHGFTPGKERVEPAEALRVLLAALGLPLGRIPDGVTERAALWRSELATRRAIVLLDNAADAEHVRDLLPGAGQSFVVITSRRRLVELDGVLPISLDVLPTEEAAELFVESAGGTRPGDVGEVLRRCGNLPLAIRVAAARLRHRPSWTLDTLVERLREGELAVSEVFGMSLRQLDPAQRRMFRLLGLVPGEDIDAYAAAALAGIPLGNARSLLEDLVDVHLLQEPAAGRYRMHDLLRQVARADDAAADPGPAIARLGDYYLSGMLAAKKLIELVLIPLPVIVSQPPPAVPDLAGYDGALDWLDTERGNFTATFSLAVELRIDAVSVGLGQLALVPDGQRVGTAQLIHGLELSMPAAERLGERRMLASHRYLLGAMLMRVGRLAEAVRELEAARVLMVAEGDIVGQVLAIAQLGEARLYADDVKGAVELLRQATGLLPPREVATRVYTNARLGHALVLLKEYGEAREVVSDVIETARGLDRQKERMCLDVLGRAALGLGDAQTALDCAEQALALNRGTRHQIFETISLTDAAVALRHLGRDEEAAARHAEAMGILERGGETHRMVQSLLPYAEACLATGDRDAATRHFQEALEIATADGLSYLVSAARAGLSRAS</sequence>
<comment type="caution">
    <text evidence="2">The sequence shown here is derived from an EMBL/GenBank/DDBJ whole genome shotgun (WGS) entry which is preliminary data.</text>
</comment>
<dbReference type="CDD" id="cd00093">
    <property type="entry name" value="HTH_XRE"/>
    <property type="match status" value="1"/>
</dbReference>
<dbReference type="RefSeq" id="WP_219527860.1">
    <property type="nucleotide sequence ID" value="NZ_JAHKRM010000003.1"/>
</dbReference>
<keyword evidence="3" id="KW-1185">Reference proteome</keyword>
<reference evidence="3" key="1">
    <citation type="journal article" date="2019" name="Int. J. Syst. Evol. Microbiol.">
        <title>The Global Catalogue of Microorganisms (GCM) 10K type strain sequencing project: providing services to taxonomists for standard genome sequencing and annotation.</title>
        <authorList>
            <consortium name="The Broad Institute Genomics Platform"/>
            <consortium name="The Broad Institute Genome Sequencing Center for Infectious Disease"/>
            <person name="Wu L."/>
            <person name="Ma J."/>
        </authorList>
    </citation>
    <scope>NUCLEOTIDE SEQUENCE [LARGE SCALE GENOMIC DNA]</scope>
    <source>
        <strain evidence="3">CGMCC 1.15399</strain>
    </source>
</reference>
<dbReference type="PROSITE" id="PS50943">
    <property type="entry name" value="HTH_CROC1"/>
    <property type="match status" value="1"/>
</dbReference>
<dbReference type="Pfam" id="PF13560">
    <property type="entry name" value="HTH_31"/>
    <property type="match status" value="1"/>
</dbReference>
<organism evidence="2 3">
    <name type="scientific">Nonomuraea guangzhouensis</name>
    <dbReference type="NCBI Taxonomy" id="1291555"/>
    <lineage>
        <taxon>Bacteria</taxon>
        <taxon>Bacillati</taxon>
        <taxon>Actinomycetota</taxon>
        <taxon>Actinomycetes</taxon>
        <taxon>Streptosporangiales</taxon>
        <taxon>Streptosporangiaceae</taxon>
        <taxon>Nonomuraea</taxon>
    </lineage>
</organism>
<name>A0ABW4G2E3_9ACTN</name>
<dbReference type="SMART" id="SM00530">
    <property type="entry name" value="HTH_XRE"/>
    <property type="match status" value="1"/>
</dbReference>
<accession>A0ABW4G2E3</accession>